<dbReference type="RefSeq" id="WP_243360426.1">
    <property type="nucleotide sequence ID" value="NZ_JALGBH010000001.1"/>
</dbReference>
<protein>
    <submittedName>
        <fullName evidence="3">DUF5777 family beta-barrel protein</fullName>
    </submittedName>
</protein>
<evidence type="ECO:0000313" key="4">
    <source>
        <dbReference type="Proteomes" id="UP001165460"/>
    </source>
</evidence>
<gene>
    <name evidence="3" type="ORF">MMF97_05605</name>
</gene>
<feature type="domain" description="DUF5777" evidence="2">
    <location>
        <begin position="46"/>
        <end position="296"/>
    </location>
</feature>
<keyword evidence="4" id="KW-1185">Reference proteome</keyword>
<dbReference type="EMBL" id="JALGBH010000001">
    <property type="protein sequence ID" value="MCJ0742181.1"/>
    <property type="molecule type" value="Genomic_DNA"/>
</dbReference>
<comment type="caution">
    <text evidence="3">The sequence shown here is derived from an EMBL/GenBank/DDBJ whole genome shotgun (WGS) entry which is preliminary data.</text>
</comment>
<reference evidence="3" key="1">
    <citation type="submission" date="2022-03" db="EMBL/GenBank/DDBJ databases">
        <authorList>
            <person name="Woo C.Y."/>
        </authorList>
    </citation>
    <scope>NUCLEOTIDE SEQUENCE</scope>
    <source>
        <strain evidence="3">CYS-01</strain>
    </source>
</reference>
<evidence type="ECO:0000259" key="2">
    <source>
        <dbReference type="Pfam" id="PF19089"/>
    </source>
</evidence>
<name>A0ABS9ZUA2_9SPHI</name>
<feature type="chain" id="PRO_5046309538" evidence="1">
    <location>
        <begin position="24"/>
        <end position="311"/>
    </location>
</feature>
<accession>A0ABS9ZUA2</accession>
<dbReference type="Pfam" id="PF19089">
    <property type="entry name" value="DUF5777"/>
    <property type="match status" value="1"/>
</dbReference>
<evidence type="ECO:0000313" key="3">
    <source>
        <dbReference type="EMBL" id="MCJ0742181.1"/>
    </source>
</evidence>
<dbReference type="Proteomes" id="UP001165460">
    <property type="component" value="Unassembled WGS sequence"/>
</dbReference>
<keyword evidence="1" id="KW-0732">Signal</keyword>
<dbReference type="InterPro" id="IPR045916">
    <property type="entry name" value="DUF5777"/>
</dbReference>
<feature type="signal peptide" evidence="1">
    <location>
        <begin position="1"/>
        <end position="23"/>
    </location>
</feature>
<organism evidence="3 4">
    <name type="scientific">Pedobacter montanisoli</name>
    <dbReference type="NCBI Taxonomy" id="2923277"/>
    <lineage>
        <taxon>Bacteria</taxon>
        <taxon>Pseudomonadati</taxon>
        <taxon>Bacteroidota</taxon>
        <taxon>Sphingobacteriia</taxon>
        <taxon>Sphingobacteriales</taxon>
        <taxon>Sphingobacteriaceae</taxon>
        <taxon>Pedobacter</taxon>
    </lineage>
</organism>
<evidence type="ECO:0000256" key="1">
    <source>
        <dbReference type="SAM" id="SignalP"/>
    </source>
</evidence>
<proteinExistence type="predicted"/>
<sequence>MKKSKLIVYLILLTLILALRAAAQNTDSLLNTLNSSMKFNKVEATFKSPRLVLSQSTETQKKHDLDLVITHRFGDIGGNFGSSHTLYGLDVATDLYIGFDYGITNNLTVGIGRSKHDELYNLFIKHKILQQTNDGIPLNITLLLQGAVATRTPFANEFISFNHRTSYLIQPIISRKFSERLSLQAIPSYLIRYMTTDILDSKNLFTIGFAGRFKITKRLSFIVDYTLINGLSRPTRLSVAQYNPLGVGLEIETGGHVFSLNFINAEYINENNFLTDTKKSWKNGGVRFGFSISRNFSLFKSKNPDIKSTIY</sequence>